<dbReference type="InterPro" id="IPR001258">
    <property type="entry name" value="NHL_repeat"/>
</dbReference>
<evidence type="ECO:0000313" key="5">
    <source>
        <dbReference type="Proteomes" id="UP000037460"/>
    </source>
</evidence>
<dbReference type="Gene3D" id="2.120.10.30">
    <property type="entry name" value="TolB, C-terminal domain"/>
    <property type="match status" value="2"/>
</dbReference>
<name>A0A0M0JGI1_9EUKA</name>
<dbReference type="Pfam" id="PF01436">
    <property type="entry name" value="NHL"/>
    <property type="match status" value="3"/>
</dbReference>
<organism evidence="4 5">
    <name type="scientific">Chrysochromulina tobinii</name>
    <dbReference type="NCBI Taxonomy" id="1460289"/>
    <lineage>
        <taxon>Eukaryota</taxon>
        <taxon>Haptista</taxon>
        <taxon>Haptophyta</taxon>
        <taxon>Prymnesiophyceae</taxon>
        <taxon>Prymnesiales</taxon>
        <taxon>Chrysochromulinaceae</taxon>
        <taxon>Chrysochromulina</taxon>
    </lineage>
</organism>
<feature type="compositionally biased region" description="Polar residues" evidence="3">
    <location>
        <begin position="609"/>
        <end position="627"/>
    </location>
</feature>
<evidence type="ECO:0000256" key="2">
    <source>
        <dbReference type="PROSITE-ProRule" id="PRU00504"/>
    </source>
</evidence>
<reference evidence="5" key="1">
    <citation type="journal article" date="2015" name="PLoS Genet.">
        <title>Genome Sequence and Transcriptome Analyses of Chrysochromulina tobin: Metabolic Tools for Enhanced Algal Fitness in the Prominent Order Prymnesiales (Haptophyceae).</title>
        <authorList>
            <person name="Hovde B.T."/>
            <person name="Deodato C.R."/>
            <person name="Hunsperger H.M."/>
            <person name="Ryken S.A."/>
            <person name="Yost W."/>
            <person name="Jha R.K."/>
            <person name="Patterson J."/>
            <person name="Monnat R.J. Jr."/>
            <person name="Barlow S.B."/>
            <person name="Starkenburg S.R."/>
            <person name="Cattolico R.A."/>
        </authorList>
    </citation>
    <scope>NUCLEOTIDE SEQUENCE</scope>
    <source>
        <strain evidence="5">CCMP291</strain>
    </source>
</reference>
<gene>
    <name evidence="4" type="ORF">Ctob_007582</name>
</gene>
<dbReference type="AlphaFoldDB" id="A0A0M0JGI1"/>
<proteinExistence type="predicted"/>
<feature type="region of interest" description="Disordered" evidence="3">
    <location>
        <begin position="561"/>
        <end position="680"/>
    </location>
</feature>
<keyword evidence="1" id="KW-0677">Repeat</keyword>
<comment type="caution">
    <text evidence="4">The sequence shown here is derived from an EMBL/GenBank/DDBJ whole genome shotgun (WGS) entry which is preliminary data.</text>
</comment>
<dbReference type="PANTHER" id="PTHR46388">
    <property type="entry name" value="NHL REPEAT-CONTAINING PROTEIN 2"/>
    <property type="match status" value="1"/>
</dbReference>
<dbReference type="SUPFAM" id="SSF101898">
    <property type="entry name" value="NHL repeat"/>
    <property type="match status" value="1"/>
</dbReference>
<accession>A0A0M0JGI1</accession>
<evidence type="ECO:0000256" key="1">
    <source>
        <dbReference type="ARBA" id="ARBA00022737"/>
    </source>
</evidence>
<feature type="compositionally biased region" description="Pro residues" evidence="3">
    <location>
        <begin position="402"/>
        <end position="415"/>
    </location>
</feature>
<evidence type="ECO:0000256" key="3">
    <source>
        <dbReference type="SAM" id="MobiDB-lite"/>
    </source>
</evidence>
<keyword evidence="5" id="KW-1185">Reference proteome</keyword>
<dbReference type="PANTHER" id="PTHR46388:SF2">
    <property type="entry name" value="NHL REPEAT-CONTAINING PROTEIN 2"/>
    <property type="match status" value="1"/>
</dbReference>
<dbReference type="PROSITE" id="PS51125">
    <property type="entry name" value="NHL"/>
    <property type="match status" value="1"/>
</dbReference>
<protein>
    <submittedName>
        <fullName evidence="4">Copper amine oxidase domain-containing protein</fullName>
    </submittedName>
</protein>
<sequence>MPPRLRQQVVPPVYEVALRCQTVAGSGRIGATDGAAEVSTFSFPTHVLPLADGSALVSDTGNDSVRHVSIDGRGGYSVRKVSLQGFTWMRPRGMAQLPDGGVLVCDSGHNRIRLLGADGGATFDNPTAVCVCADGSVLVCDTGNHCIRTIVAIWDASGTGGQRRIVGTLAGSGRPGSADGPAHAACFDQPCGIVALGNVSGLQDGESVVYVADSGNHAIRLVTRTPGSGELSVGTLCGKPGLPGNTDGALSDGTLATPAGLAVLPDGSLVISDAANNNLRRVDFQTRTLGTLGGSTERTWGLVDGMSHDARFNVPKGLSVAPSGDVWLADSQNHCVRVLRAEESAKQATRPQPPPMPLPAAAWTDPVGGDERRGVGPLAKAAAERRHSGEAFKSGPRTAVPAPGPYGAPPLPPSATGPADDGHENASEAAPASVGDFQPRDFSAEAQLFERTRPPKTTLMSRPISGGWTYTGTAQVTLRRCAPRAAMLAVQVHGAATAEVSVVRPGQLMLRDTAFVVCTPDADSGGGFNGFGSNELGLRFTTTTAAASLLAACEAIVGEAANGHGGDGPPGTFDDSDHPPHGPPHGGLTPNVTPGSTPARPTRGGLQHPATQQRASCAPSTFHTASRSLPGVSEFGAPQSAAGYRTAQTSTSGASPPRTSPRKGTTPGGGGAPRSALDPPSAIDQRLHQADQEILRLSALLAERDMEAGRLLKRLEQAQLAVRARDSKVAELQRRLNLLSAK</sequence>
<dbReference type="Proteomes" id="UP000037460">
    <property type="component" value="Unassembled WGS sequence"/>
</dbReference>
<dbReference type="EMBL" id="JWZX01002959">
    <property type="protein sequence ID" value="KOO25555.1"/>
    <property type="molecule type" value="Genomic_DNA"/>
</dbReference>
<evidence type="ECO:0000313" key="4">
    <source>
        <dbReference type="EMBL" id="KOO25555.1"/>
    </source>
</evidence>
<feature type="region of interest" description="Disordered" evidence="3">
    <location>
        <begin position="343"/>
        <end position="439"/>
    </location>
</feature>
<dbReference type="OrthoDB" id="109250at2759"/>
<feature type="repeat" description="NHL" evidence="2">
    <location>
        <begin position="119"/>
        <end position="147"/>
    </location>
</feature>
<dbReference type="InterPro" id="IPR011042">
    <property type="entry name" value="6-blade_b-propeller_TolB-like"/>
</dbReference>